<keyword evidence="3" id="KW-0418">Kinase</keyword>
<protein>
    <submittedName>
        <fullName evidence="3">Serine-threonine protein kinase 19-domain-containing protein</fullName>
    </submittedName>
</protein>
<evidence type="ECO:0000313" key="4">
    <source>
        <dbReference type="Proteomes" id="UP000070501"/>
    </source>
</evidence>
<dbReference type="Proteomes" id="UP000070501">
    <property type="component" value="Unassembled WGS sequence"/>
</dbReference>
<dbReference type="PANTHER" id="PTHR15243:SF0">
    <property type="entry name" value="SERINE_THREONINE-PROTEIN KINASE 19"/>
    <property type="match status" value="1"/>
</dbReference>
<gene>
    <name evidence="3" type="ORF">Micbo1qcDRAFT_157460</name>
</gene>
<feature type="compositionally biased region" description="Low complexity" evidence="2">
    <location>
        <begin position="23"/>
        <end position="42"/>
    </location>
</feature>
<reference evidence="4" key="1">
    <citation type="submission" date="2016-02" db="EMBL/GenBank/DDBJ databases">
        <title>Draft genome sequence of Microdochium bolleyi, a fungal endophyte of beachgrass.</title>
        <authorList>
            <consortium name="DOE Joint Genome Institute"/>
            <person name="David A.S."/>
            <person name="May G."/>
            <person name="Haridas S."/>
            <person name="Lim J."/>
            <person name="Wang M."/>
            <person name="Labutti K."/>
            <person name="Lipzen A."/>
            <person name="Barry K."/>
            <person name="Grigoriev I.V."/>
        </authorList>
    </citation>
    <scope>NUCLEOTIDE SEQUENCE [LARGE SCALE GENOMIC DNA]</scope>
    <source>
        <strain evidence="4">J235TASD1</strain>
    </source>
</reference>
<evidence type="ECO:0000256" key="2">
    <source>
        <dbReference type="SAM" id="MobiDB-lite"/>
    </source>
</evidence>
<dbReference type="Pfam" id="PF10494">
    <property type="entry name" value="Stk19"/>
    <property type="match status" value="1"/>
</dbReference>
<organism evidence="3 4">
    <name type="scientific">Microdochium bolleyi</name>
    <dbReference type="NCBI Taxonomy" id="196109"/>
    <lineage>
        <taxon>Eukaryota</taxon>
        <taxon>Fungi</taxon>
        <taxon>Dikarya</taxon>
        <taxon>Ascomycota</taxon>
        <taxon>Pezizomycotina</taxon>
        <taxon>Sordariomycetes</taxon>
        <taxon>Xylariomycetidae</taxon>
        <taxon>Xylariales</taxon>
        <taxon>Microdochiaceae</taxon>
        <taxon>Microdochium</taxon>
    </lineage>
</organism>
<dbReference type="PANTHER" id="PTHR15243">
    <property type="entry name" value="SERINE/THREONINE-PROTEIN KINASE 19"/>
    <property type="match status" value="1"/>
</dbReference>
<dbReference type="InterPro" id="IPR018865">
    <property type="entry name" value="STK19-like"/>
</dbReference>
<feature type="region of interest" description="Disordered" evidence="2">
    <location>
        <begin position="1"/>
        <end position="57"/>
    </location>
</feature>
<feature type="compositionally biased region" description="Basic and acidic residues" evidence="2">
    <location>
        <begin position="47"/>
        <end position="57"/>
    </location>
</feature>
<accession>A0A136JEE0</accession>
<dbReference type="EMBL" id="KQ964246">
    <property type="protein sequence ID" value="KXJ95496.1"/>
    <property type="molecule type" value="Genomic_DNA"/>
</dbReference>
<dbReference type="GO" id="GO:0016301">
    <property type="term" value="F:kinase activity"/>
    <property type="evidence" value="ECO:0007669"/>
    <property type="project" value="UniProtKB-KW"/>
</dbReference>
<evidence type="ECO:0000313" key="3">
    <source>
        <dbReference type="EMBL" id="KXJ95496.1"/>
    </source>
</evidence>
<sequence length="422" mass="45236">MSLRKILGGSGRVKKPAAKRAPSTSASSQSSSSSWTTSLTRTKPAAKRNDKTAVSKTGDHDDGAFDLFDDKLDDYGLVQALASDLNLRDTSQAIHYIRAHMFSPLPEQATGMGSVRISEVLNYRKNLPRIVTVSHIQVLLTSPSAVEREIAELVRSGFLYRIVVARRGDIGDTLLLASEFADLIQGTAALAEDTKSRFLAYLKQNPGSQTVQPGSDLLAADIDQLIKSGFLTSHHSGATNFSSLSSTMNLYSRPEDRGTLTSLEVISRQAAGSLGAVGGQGAVYMAGGSAGGASHHRDRSTTTASATDLKLAVPGNGTFLKLVSAALEHLVSLLTKANKFRELPESVLRDRWDGGISKDEARYAAKRSRREFAGILPGQTRKWRQFSGLAFDWVLQEAVGSGLVEVFETGSVGRGIRACPGR</sequence>
<evidence type="ECO:0000256" key="1">
    <source>
        <dbReference type="ARBA" id="ARBA00093458"/>
    </source>
</evidence>
<dbReference type="OrthoDB" id="3980126at2759"/>
<dbReference type="InParanoid" id="A0A136JEE0"/>
<name>A0A136JEE0_9PEZI</name>
<proteinExistence type="inferred from homology"/>
<dbReference type="AlphaFoldDB" id="A0A136JEE0"/>
<keyword evidence="3" id="KW-0808">Transferase</keyword>
<keyword evidence="4" id="KW-1185">Reference proteome</keyword>
<comment type="similarity">
    <text evidence="1">Belongs to the STK19 family.</text>
</comment>
<dbReference type="GO" id="GO:0046579">
    <property type="term" value="P:positive regulation of Ras protein signal transduction"/>
    <property type="evidence" value="ECO:0007669"/>
    <property type="project" value="TreeGrafter"/>
</dbReference>